<dbReference type="AlphaFoldDB" id="A0A2S8SXF0"/>
<protein>
    <submittedName>
        <fullName evidence="4">Carbohydrate binding domain-containing protein</fullName>
    </submittedName>
</protein>
<sequence>MRPSFFVAALLGLGATARAQNAPPVATPAALAAQGLFPFALPPLDDAPNSFDLSSLNEKPAGARGFVRASGENFVDGAGKKIRFWGVNLNFEGAFPDKQLAPKIAGRLAKFGFNSVRFHHFDANAEPRGFWKAASPTTARLKIPREVDLVQLDKLDFFAAELMKRGIYLDFNLHVARKLVDGEGFANAALLPDKDKGMAAIDAGIAAQNMAFAKLLLTHVNPYTGRAYKDEPGVCALEVDNESSVLALWLDGSLGKLPNPYAENLRGSWNTWLGKKYGSEAALRRAWTEIDAPLSGPDLLRAPALHPLPTPFPAPRPDPTAPLILGQNGDVSAAPNFANPNGAPLGISPETNSSVLPESTVLVPGVASETLAGLDKWKLNLAGGAAGTVARDDLGGPSISGFVQPGISLNLSRAGSVSWAFQLVRDDLTLEDGKPYTFSFWARSDSRRSIGINLWQDEKPFKWLGYTGQATLSNDWQKYTFTMRASGAEAGQVRLALNLGAGAGGVQFGVFNLQSGGKVSAPETYNLREGVPLPTAKNEAIFAVRRDFAQFLGEIEAKNVAAMRRFLILDLGVRVPIWHTQAQFGGWGGVRRETLSDAVDVHVYWKHPDFGGTGWNGGNWRVENQSMAATPLGDPLASYGMLRVPGKPMVISEFNSGQPNDFGAESLPMLAAFAAYQGYAGAWIFDYHSAGPFERDKFEGFFSIDTQPVKMATAPMAALIFRRPISTIVSATTDGEELGDVSLAKNEISLNLPDEIVWGEVGSALGAPAMAPYLKTWNGALAPRGVGLNGRVSNTRNPGLFISPSVASAATPNQFRSDTGEIIWDSARGTWNLNTPRSKVVAGFVGGRKIDLDEAQFWVAPSSKWATIGLVSLDQNPIPRARRLLLTLAGRAENPGMGWNFDRTSVGADWGTGPTYVAGISSTIKILTNAKIARVWALDERGNRRGQLTSQLQNGALKFSVSPVWRTLWYEIETS</sequence>
<dbReference type="InterPro" id="IPR003305">
    <property type="entry name" value="CenC_carb-bd"/>
</dbReference>
<dbReference type="OrthoDB" id="9771116at2"/>
<organism evidence="4 5">
    <name type="scientific">Abditibacterium utsteinense</name>
    <dbReference type="NCBI Taxonomy" id="1960156"/>
    <lineage>
        <taxon>Bacteria</taxon>
        <taxon>Pseudomonadati</taxon>
        <taxon>Abditibacteriota</taxon>
        <taxon>Abditibacteriia</taxon>
        <taxon>Abditibacteriales</taxon>
        <taxon>Abditibacteriaceae</taxon>
        <taxon>Abditibacterium</taxon>
    </lineage>
</organism>
<evidence type="ECO:0000313" key="5">
    <source>
        <dbReference type="Proteomes" id="UP000237684"/>
    </source>
</evidence>
<evidence type="ECO:0000256" key="1">
    <source>
        <dbReference type="ARBA" id="ARBA00022801"/>
    </source>
</evidence>
<dbReference type="SUPFAM" id="SSF51445">
    <property type="entry name" value="(Trans)glycosidases"/>
    <property type="match status" value="1"/>
</dbReference>
<dbReference type="SUPFAM" id="SSF49785">
    <property type="entry name" value="Galactose-binding domain-like"/>
    <property type="match status" value="1"/>
</dbReference>
<dbReference type="Proteomes" id="UP000237684">
    <property type="component" value="Unassembled WGS sequence"/>
</dbReference>
<gene>
    <name evidence="4" type="ORF">B1R32_101224</name>
</gene>
<proteinExistence type="predicted"/>
<accession>A0A2S8SXF0</accession>
<dbReference type="Gene3D" id="3.20.20.80">
    <property type="entry name" value="Glycosidases"/>
    <property type="match status" value="1"/>
</dbReference>
<keyword evidence="2" id="KW-0732">Signal</keyword>
<reference evidence="4 5" key="1">
    <citation type="journal article" date="2018" name="Syst. Appl. Microbiol.">
        <title>Abditibacterium utsteinense sp. nov., the first cultivated member of candidate phylum FBP, isolated from ice-free Antarctic soil samples.</title>
        <authorList>
            <person name="Tahon G."/>
            <person name="Tytgat B."/>
            <person name="Lebbe L."/>
            <person name="Carlier A."/>
            <person name="Willems A."/>
        </authorList>
    </citation>
    <scope>NUCLEOTIDE SEQUENCE [LARGE SCALE GENOMIC DNA]</scope>
    <source>
        <strain evidence="4 5">LMG 29911</strain>
    </source>
</reference>
<feature type="signal peptide" evidence="2">
    <location>
        <begin position="1"/>
        <end position="19"/>
    </location>
</feature>
<dbReference type="InterPro" id="IPR008979">
    <property type="entry name" value="Galactose-bd-like_sf"/>
</dbReference>
<feature type="domain" description="CBM-cenC" evidence="3">
    <location>
        <begin position="409"/>
        <end position="499"/>
    </location>
</feature>
<dbReference type="Gene3D" id="2.60.120.260">
    <property type="entry name" value="Galactose-binding domain-like"/>
    <property type="match status" value="1"/>
</dbReference>
<dbReference type="InterPro" id="IPR017853">
    <property type="entry name" value="GH"/>
</dbReference>
<evidence type="ECO:0000313" key="4">
    <source>
        <dbReference type="EMBL" id="PQV65482.1"/>
    </source>
</evidence>
<feature type="chain" id="PRO_5015785775" evidence="2">
    <location>
        <begin position="20"/>
        <end position="975"/>
    </location>
</feature>
<evidence type="ECO:0000256" key="2">
    <source>
        <dbReference type="SAM" id="SignalP"/>
    </source>
</evidence>
<evidence type="ECO:0000259" key="3">
    <source>
        <dbReference type="Pfam" id="PF02018"/>
    </source>
</evidence>
<dbReference type="InParanoid" id="A0A2S8SXF0"/>
<dbReference type="RefSeq" id="WP_105482215.1">
    <property type="nucleotide sequence ID" value="NZ_NIGF01000001.1"/>
</dbReference>
<keyword evidence="5" id="KW-1185">Reference proteome</keyword>
<dbReference type="Pfam" id="PF02018">
    <property type="entry name" value="CBM_4_9"/>
    <property type="match status" value="1"/>
</dbReference>
<comment type="caution">
    <text evidence="4">The sequence shown here is derived from an EMBL/GenBank/DDBJ whole genome shotgun (WGS) entry which is preliminary data.</text>
</comment>
<keyword evidence="1" id="KW-0378">Hydrolase</keyword>
<name>A0A2S8SXF0_9BACT</name>
<dbReference type="GO" id="GO:0016798">
    <property type="term" value="F:hydrolase activity, acting on glycosyl bonds"/>
    <property type="evidence" value="ECO:0007669"/>
    <property type="project" value="InterPro"/>
</dbReference>
<dbReference type="EMBL" id="NIGF01000001">
    <property type="protein sequence ID" value="PQV65482.1"/>
    <property type="molecule type" value="Genomic_DNA"/>
</dbReference>